<protein>
    <submittedName>
        <fullName evidence="6">Jg22667 protein</fullName>
    </submittedName>
</protein>
<sequence>ALGDRLLKSDVGKMPLIHASRSRQPTYFYRFSYKWQYSFSNILARNYESYGVSHADDVILVLKFLPKETTRAEDLQMRAALLDMIYSYATTGVPKLPNAPKWLKVKPDQTELSYMEIAGPRDMTMKSSADFGNKTFWSSLGFNENENYNGIYDEF</sequence>
<evidence type="ECO:0000259" key="5">
    <source>
        <dbReference type="Pfam" id="PF00135"/>
    </source>
</evidence>
<dbReference type="GO" id="GO:0052689">
    <property type="term" value="F:carboxylic ester hydrolase activity"/>
    <property type="evidence" value="ECO:0007669"/>
    <property type="project" value="UniProtKB-KW"/>
</dbReference>
<evidence type="ECO:0000256" key="4">
    <source>
        <dbReference type="ARBA" id="ARBA00023180"/>
    </source>
</evidence>
<dbReference type="Proteomes" id="UP000838756">
    <property type="component" value="Unassembled WGS sequence"/>
</dbReference>
<dbReference type="OrthoDB" id="6846267at2759"/>
<dbReference type="SUPFAM" id="SSF53474">
    <property type="entry name" value="alpha/beta-Hydrolases"/>
    <property type="match status" value="1"/>
</dbReference>
<reference evidence="6" key="1">
    <citation type="submission" date="2022-03" db="EMBL/GenBank/DDBJ databases">
        <authorList>
            <person name="Lindestad O."/>
        </authorList>
    </citation>
    <scope>NUCLEOTIDE SEQUENCE</scope>
</reference>
<keyword evidence="2" id="KW-0719">Serine esterase</keyword>
<keyword evidence="7" id="KW-1185">Reference proteome</keyword>
<dbReference type="EMBL" id="CAKXAJ010000829">
    <property type="protein sequence ID" value="CAH2207639.1"/>
    <property type="molecule type" value="Genomic_DNA"/>
</dbReference>
<name>A0A8S4QAC4_9NEOP</name>
<dbReference type="InterPro" id="IPR029058">
    <property type="entry name" value="AB_hydrolase_fold"/>
</dbReference>
<dbReference type="PANTHER" id="PTHR43142:SF1">
    <property type="entry name" value="CARBOXYLIC ESTER HYDROLASE"/>
    <property type="match status" value="1"/>
</dbReference>
<accession>A0A8S4QAC4</accession>
<evidence type="ECO:0000313" key="6">
    <source>
        <dbReference type="EMBL" id="CAH2207639.1"/>
    </source>
</evidence>
<feature type="domain" description="Carboxylesterase type B" evidence="5">
    <location>
        <begin position="6"/>
        <end position="122"/>
    </location>
</feature>
<keyword evidence="4" id="KW-0325">Glycoprotein</keyword>
<organism evidence="6 7">
    <name type="scientific">Pararge aegeria aegeria</name>
    <dbReference type="NCBI Taxonomy" id="348720"/>
    <lineage>
        <taxon>Eukaryota</taxon>
        <taxon>Metazoa</taxon>
        <taxon>Ecdysozoa</taxon>
        <taxon>Arthropoda</taxon>
        <taxon>Hexapoda</taxon>
        <taxon>Insecta</taxon>
        <taxon>Pterygota</taxon>
        <taxon>Neoptera</taxon>
        <taxon>Endopterygota</taxon>
        <taxon>Lepidoptera</taxon>
        <taxon>Glossata</taxon>
        <taxon>Ditrysia</taxon>
        <taxon>Papilionoidea</taxon>
        <taxon>Nymphalidae</taxon>
        <taxon>Satyrinae</taxon>
        <taxon>Satyrini</taxon>
        <taxon>Parargina</taxon>
        <taxon>Pararge</taxon>
    </lineage>
</organism>
<dbReference type="PANTHER" id="PTHR43142">
    <property type="entry name" value="CARBOXYLIC ESTER HYDROLASE"/>
    <property type="match status" value="1"/>
</dbReference>
<feature type="non-terminal residue" evidence="6">
    <location>
        <position position="1"/>
    </location>
</feature>
<evidence type="ECO:0000313" key="7">
    <source>
        <dbReference type="Proteomes" id="UP000838756"/>
    </source>
</evidence>
<proteinExistence type="inferred from homology"/>
<dbReference type="Pfam" id="PF00135">
    <property type="entry name" value="COesterase"/>
    <property type="match status" value="1"/>
</dbReference>
<keyword evidence="3" id="KW-0378">Hydrolase</keyword>
<dbReference type="AlphaFoldDB" id="A0A8S4QAC4"/>
<evidence type="ECO:0000256" key="1">
    <source>
        <dbReference type="ARBA" id="ARBA00005964"/>
    </source>
</evidence>
<dbReference type="Gene3D" id="3.40.50.1820">
    <property type="entry name" value="alpha/beta hydrolase"/>
    <property type="match status" value="1"/>
</dbReference>
<comment type="caution">
    <text evidence="6">The sequence shown here is derived from an EMBL/GenBank/DDBJ whole genome shotgun (WGS) entry which is preliminary data.</text>
</comment>
<comment type="similarity">
    <text evidence="1">Belongs to the type-B carboxylesterase/lipase family.</text>
</comment>
<evidence type="ECO:0000256" key="2">
    <source>
        <dbReference type="ARBA" id="ARBA00022487"/>
    </source>
</evidence>
<dbReference type="InterPro" id="IPR002018">
    <property type="entry name" value="CarbesteraseB"/>
</dbReference>
<evidence type="ECO:0000256" key="3">
    <source>
        <dbReference type="ARBA" id="ARBA00022801"/>
    </source>
</evidence>
<gene>
    <name evidence="6" type="primary">jg22667</name>
    <name evidence="6" type="ORF">PAEG_LOCUS259</name>
</gene>